<evidence type="ECO:0000313" key="3">
    <source>
        <dbReference type="Proteomes" id="UP001570511"/>
    </source>
</evidence>
<dbReference type="Proteomes" id="UP001570511">
    <property type="component" value="Unassembled WGS sequence"/>
</dbReference>
<keyword evidence="1" id="KW-1133">Transmembrane helix</keyword>
<keyword evidence="1" id="KW-0812">Transmembrane</keyword>
<dbReference type="EMBL" id="JBGNYA010000001">
    <property type="protein sequence ID" value="MFA1611060.1"/>
    <property type="molecule type" value="Genomic_DNA"/>
</dbReference>
<evidence type="ECO:0000313" key="2">
    <source>
        <dbReference type="EMBL" id="MFA1611060.1"/>
    </source>
</evidence>
<gene>
    <name evidence="2" type="ORF">OS889_08595</name>
</gene>
<dbReference type="AlphaFoldDB" id="A0ABD5MFQ4"/>
<evidence type="ECO:0000256" key="1">
    <source>
        <dbReference type="SAM" id="Phobius"/>
    </source>
</evidence>
<name>A0ABD5MFQ4_9EURY</name>
<keyword evidence="1" id="KW-0472">Membrane</keyword>
<keyword evidence="3" id="KW-1185">Reference proteome</keyword>
<sequence>MFLDSGLSLKHRVALAIWGLAVLVVLRLAFDVLHLSGAELAVVAVVVVVGSFYGIFRPLWLRLPEEWRRN</sequence>
<proteinExistence type="predicted"/>
<feature type="transmembrane region" description="Helical" evidence="1">
    <location>
        <begin position="12"/>
        <end position="30"/>
    </location>
</feature>
<accession>A0ABD5MFQ4</accession>
<comment type="caution">
    <text evidence="2">The sequence shown here is derived from an EMBL/GenBank/DDBJ whole genome shotgun (WGS) entry which is preliminary data.</text>
</comment>
<organism evidence="2 3">
    <name type="scientific">Halobellus rubicundus</name>
    <dbReference type="NCBI Taxonomy" id="2996466"/>
    <lineage>
        <taxon>Archaea</taxon>
        <taxon>Methanobacteriati</taxon>
        <taxon>Methanobacteriota</taxon>
        <taxon>Stenosarchaea group</taxon>
        <taxon>Halobacteria</taxon>
        <taxon>Halobacteriales</taxon>
        <taxon>Haloferacaceae</taxon>
        <taxon>Halobellus</taxon>
    </lineage>
</organism>
<dbReference type="RefSeq" id="WP_372389065.1">
    <property type="nucleotide sequence ID" value="NZ_JBGNYA010000001.1"/>
</dbReference>
<feature type="transmembrane region" description="Helical" evidence="1">
    <location>
        <begin position="42"/>
        <end position="60"/>
    </location>
</feature>
<protein>
    <submittedName>
        <fullName evidence="2">Uncharacterized protein</fullName>
    </submittedName>
</protein>
<reference evidence="2 3" key="1">
    <citation type="submission" date="2024-08" db="EMBL/GenBank/DDBJ databases">
        <title>Halobellus sp. MBLA0158 whole genome sequence.</title>
        <authorList>
            <person name="Hwang C.Y."/>
            <person name="Cho E.-S."/>
            <person name="Seo M.-J."/>
        </authorList>
    </citation>
    <scope>NUCLEOTIDE SEQUENCE [LARGE SCALE GENOMIC DNA]</scope>
    <source>
        <strain evidence="2 3">MBLA0158</strain>
    </source>
</reference>